<name>A0A834I7G4_RHYFE</name>
<keyword evidence="2" id="KW-1185">Reference proteome</keyword>
<gene>
    <name evidence="1" type="ORF">GWI33_011795</name>
</gene>
<evidence type="ECO:0008006" key="3">
    <source>
        <dbReference type="Google" id="ProtNLM"/>
    </source>
</evidence>
<dbReference type="AlphaFoldDB" id="A0A834I7G4"/>
<dbReference type="Proteomes" id="UP000625711">
    <property type="component" value="Unassembled WGS sequence"/>
</dbReference>
<proteinExistence type="predicted"/>
<protein>
    <recommendedName>
        <fullName evidence="3">RNase H type-1 domain-containing protein</fullName>
    </recommendedName>
</protein>
<evidence type="ECO:0000313" key="1">
    <source>
        <dbReference type="EMBL" id="KAF7275394.1"/>
    </source>
</evidence>
<accession>A0A834I7G4</accession>
<comment type="caution">
    <text evidence="1">The sequence shown here is derived from an EMBL/GenBank/DDBJ whole genome shotgun (WGS) entry which is preliminary data.</text>
</comment>
<reference evidence="1" key="1">
    <citation type="submission" date="2020-08" db="EMBL/GenBank/DDBJ databases">
        <title>Genome sequencing and assembly of the red palm weevil Rhynchophorus ferrugineus.</title>
        <authorList>
            <person name="Dias G.B."/>
            <person name="Bergman C.M."/>
            <person name="Manee M."/>
        </authorList>
    </citation>
    <scope>NUCLEOTIDE SEQUENCE</scope>
    <source>
        <strain evidence="1">AA-2017</strain>
        <tissue evidence="1">Whole larva</tissue>
    </source>
</reference>
<evidence type="ECO:0000313" key="2">
    <source>
        <dbReference type="Proteomes" id="UP000625711"/>
    </source>
</evidence>
<sequence>WTDASVKQEKAGACIFIRRRDGTEEEACIRLENGIKSRVAEFLAIHEAIRILEEHGDMHAMEMRNALNKTNKKKIEILNDWANKVINEEENIAEVQQSRN</sequence>
<organism evidence="1 2">
    <name type="scientific">Rhynchophorus ferrugineus</name>
    <name type="common">Red palm weevil</name>
    <name type="synonym">Curculio ferrugineus</name>
    <dbReference type="NCBI Taxonomy" id="354439"/>
    <lineage>
        <taxon>Eukaryota</taxon>
        <taxon>Metazoa</taxon>
        <taxon>Ecdysozoa</taxon>
        <taxon>Arthropoda</taxon>
        <taxon>Hexapoda</taxon>
        <taxon>Insecta</taxon>
        <taxon>Pterygota</taxon>
        <taxon>Neoptera</taxon>
        <taxon>Endopterygota</taxon>
        <taxon>Coleoptera</taxon>
        <taxon>Polyphaga</taxon>
        <taxon>Cucujiformia</taxon>
        <taxon>Curculionidae</taxon>
        <taxon>Dryophthorinae</taxon>
        <taxon>Rhynchophorus</taxon>
    </lineage>
</organism>
<feature type="non-terminal residue" evidence="1">
    <location>
        <position position="1"/>
    </location>
</feature>
<dbReference type="EMBL" id="JAACXV010010590">
    <property type="protein sequence ID" value="KAF7275394.1"/>
    <property type="molecule type" value="Genomic_DNA"/>
</dbReference>
<dbReference type="OrthoDB" id="6781282at2759"/>